<dbReference type="OrthoDB" id="121988at2"/>
<proteinExistence type="predicted"/>
<evidence type="ECO:0000313" key="3">
    <source>
        <dbReference type="Proteomes" id="UP000289437"/>
    </source>
</evidence>
<sequence>MNLRSIAAAAILAAAPLSLLPASAIAQANIQPKGDNSTGPGKTFPIDQIVTASVHDAWLLSGKDESTFFDIVQQLAAMSAEKRGVTLPDSEAAGRRMGNYIKAQAHLDHDQLLYVIVDKAVRMVATKAATPAAATN</sequence>
<reference evidence="3" key="2">
    <citation type="submission" date="2019-02" db="EMBL/GenBank/DDBJ databases">
        <title>Granulicella sibirica sp. nov., a psychrotolerant acidobacterium isolated from an organic soil layer in forested tundra, West Siberia.</title>
        <authorList>
            <person name="Oshkin I.Y."/>
            <person name="Kulichevskaya I.S."/>
            <person name="Rijpstra W.I.C."/>
            <person name="Sinninghe Damste J.S."/>
            <person name="Rakitin A.L."/>
            <person name="Ravin N.V."/>
            <person name="Dedysh S.N."/>
        </authorList>
    </citation>
    <scope>NUCLEOTIDE SEQUENCE [LARGE SCALE GENOMIC DNA]</scope>
    <source>
        <strain evidence="3">AF10</strain>
    </source>
</reference>
<gene>
    <name evidence="2" type="ORF">GRAN_0760</name>
</gene>
<accession>A0A4Q0T4G9</accession>
<name>A0A4Q0T4G9_9BACT</name>
<evidence type="ECO:0000313" key="2">
    <source>
        <dbReference type="EMBL" id="RXH57450.1"/>
    </source>
</evidence>
<dbReference type="RefSeq" id="WP_128911617.1">
    <property type="nucleotide sequence ID" value="NZ_RDSM01000001.1"/>
</dbReference>
<evidence type="ECO:0000256" key="1">
    <source>
        <dbReference type="SAM" id="SignalP"/>
    </source>
</evidence>
<keyword evidence="1" id="KW-0732">Signal</keyword>
<dbReference type="Proteomes" id="UP000289437">
    <property type="component" value="Unassembled WGS sequence"/>
</dbReference>
<feature type="chain" id="PRO_5020692052" evidence="1">
    <location>
        <begin position="29"/>
        <end position="136"/>
    </location>
</feature>
<organism evidence="2 3">
    <name type="scientific">Granulicella sibirica</name>
    <dbReference type="NCBI Taxonomy" id="2479048"/>
    <lineage>
        <taxon>Bacteria</taxon>
        <taxon>Pseudomonadati</taxon>
        <taxon>Acidobacteriota</taxon>
        <taxon>Terriglobia</taxon>
        <taxon>Terriglobales</taxon>
        <taxon>Acidobacteriaceae</taxon>
        <taxon>Granulicella</taxon>
    </lineage>
</organism>
<keyword evidence="3" id="KW-1185">Reference proteome</keyword>
<dbReference type="EMBL" id="RDSM01000001">
    <property type="protein sequence ID" value="RXH57450.1"/>
    <property type="molecule type" value="Genomic_DNA"/>
</dbReference>
<reference evidence="2 3" key="1">
    <citation type="submission" date="2018-11" db="EMBL/GenBank/DDBJ databases">
        <authorList>
            <person name="Mardanov A.V."/>
            <person name="Ravin N.V."/>
            <person name="Dedysh S.N."/>
        </authorList>
    </citation>
    <scope>NUCLEOTIDE SEQUENCE [LARGE SCALE GENOMIC DNA]</scope>
    <source>
        <strain evidence="2 3">AF10</strain>
    </source>
</reference>
<feature type="signal peptide" evidence="1">
    <location>
        <begin position="1"/>
        <end position="28"/>
    </location>
</feature>
<dbReference type="AlphaFoldDB" id="A0A4Q0T4G9"/>
<protein>
    <submittedName>
        <fullName evidence="2">Uncharacterized protein</fullName>
    </submittedName>
</protein>
<comment type="caution">
    <text evidence="2">The sequence shown here is derived from an EMBL/GenBank/DDBJ whole genome shotgun (WGS) entry which is preliminary data.</text>
</comment>